<comment type="caution">
    <text evidence="3">The sequence shown here is derived from an EMBL/GenBank/DDBJ whole genome shotgun (WGS) entry which is preliminary data.</text>
</comment>
<protein>
    <recommendedName>
        <fullName evidence="2">WxL domain-containing protein</fullName>
    </recommendedName>
</protein>
<dbReference type="Gene3D" id="2.60.40.10">
    <property type="entry name" value="Immunoglobulins"/>
    <property type="match status" value="1"/>
</dbReference>
<dbReference type="Gene3D" id="2.60.120.200">
    <property type="match status" value="1"/>
</dbReference>
<dbReference type="InterPro" id="IPR013783">
    <property type="entry name" value="Ig-like_fold"/>
</dbReference>
<proteinExistence type="predicted"/>
<dbReference type="SUPFAM" id="SSF49265">
    <property type="entry name" value="Fibronectin type III"/>
    <property type="match status" value="1"/>
</dbReference>
<sequence length="727" mass="81227">MIKRTLYSLLCIMVLFGVVSNFAYAEEVTQTINLNFPQKNEITQSQTIHVPNLLEVTNIDVDNGNVNYEINGDNVIVTATNGTPVQVQTGGEYIPAETKYVEGQTNANYNQNGYVGTLEKYLYSGSYTPSDTKYVEGQTAASYNQGGYSGTLTQYVYSGSYTPAHTKYESGEKRASGWCANGEACKTKAESGMYSSYSYNQDGYTGTLNEIDYVYDSWADNGGFSWTRYQKYGGNVTKPASDTRVYRYKGNVTKPAVDTRVYRYRGNVTKPAVDTRTYESVYTYNVTLKYKVWQVPPNQIELDGLTFNGTSQYFSIQNLQSYNVSKNVTWGIMIRPKSLIDQTIVSNGDIEFKIDNHKVQGWLKINGEQVVLGFEASNLHLNKWTHLALSYDGEQAKFYYNNQLVDSKTIIGSLQYEKNLNIAIGKNPATDTSYFNGDVSQFSIWDKELSQDEINLASNGNYQNSGLGKWTFSTLTNALSYDQSSNKNHAKGYNFSPLNELTVEDISDLGMKIKWNALNEATGYELKRGEEIVYDGEELNYREEALQSETAYEYAITAKNRNGKSVPAKASFTTNPGSLEILSVPSAISFNPITLNGKMQRSYVSSMDKIIVKDTRKNRDGWRLTVQASNVKSSSSDKSFPNKSLKLQPLLSVTQTKGKIADSPNINTLTQFIDEPGEHILVNASSSTGQGIYEISLPNNALELTIDPSTYANEYETDLNWILLPGY</sequence>
<dbReference type="InterPro" id="IPR013320">
    <property type="entry name" value="ConA-like_dom_sf"/>
</dbReference>
<dbReference type="Pfam" id="PF13731">
    <property type="entry name" value="WxL"/>
    <property type="match status" value="1"/>
</dbReference>
<evidence type="ECO:0000256" key="1">
    <source>
        <dbReference type="SAM" id="SignalP"/>
    </source>
</evidence>
<dbReference type="InterPro" id="IPR036116">
    <property type="entry name" value="FN3_sf"/>
</dbReference>
<dbReference type="AlphaFoldDB" id="A0A431VXY9"/>
<dbReference type="Proteomes" id="UP000271374">
    <property type="component" value="Unassembled WGS sequence"/>
</dbReference>
<dbReference type="OrthoDB" id="158463at2"/>
<gene>
    <name evidence="3" type="ORF">EKG37_17525</name>
</gene>
<keyword evidence="4" id="KW-1185">Reference proteome</keyword>
<evidence type="ECO:0000259" key="2">
    <source>
        <dbReference type="Pfam" id="PF13731"/>
    </source>
</evidence>
<dbReference type="RefSeq" id="WP_126410108.1">
    <property type="nucleotide sequence ID" value="NZ_RXNT01000016.1"/>
</dbReference>
<organism evidence="3 4">
    <name type="scientific">Bacillus yapensis</name>
    <dbReference type="NCBI Taxonomy" id="2492960"/>
    <lineage>
        <taxon>Bacteria</taxon>
        <taxon>Bacillati</taxon>
        <taxon>Bacillota</taxon>
        <taxon>Bacilli</taxon>
        <taxon>Bacillales</taxon>
        <taxon>Bacillaceae</taxon>
        <taxon>Bacillus</taxon>
    </lineage>
</organism>
<feature type="domain" description="WxL" evidence="2">
    <location>
        <begin position="573"/>
        <end position="723"/>
    </location>
</feature>
<reference evidence="3 4" key="1">
    <citation type="submission" date="2018-12" db="EMBL/GenBank/DDBJ databases">
        <title>Bacillus yapensis draft genome sequence.</title>
        <authorList>
            <person name="Yu L."/>
            <person name="Xu X."/>
            <person name="Tang X."/>
        </authorList>
    </citation>
    <scope>NUCLEOTIDE SEQUENCE [LARGE SCALE GENOMIC DNA]</scope>
    <source>
        <strain evidence="3 4">XXST-01</strain>
    </source>
</reference>
<feature type="signal peptide" evidence="1">
    <location>
        <begin position="1"/>
        <end position="25"/>
    </location>
</feature>
<dbReference type="Pfam" id="PF13385">
    <property type="entry name" value="Laminin_G_3"/>
    <property type="match status" value="1"/>
</dbReference>
<evidence type="ECO:0000313" key="4">
    <source>
        <dbReference type="Proteomes" id="UP000271374"/>
    </source>
</evidence>
<name>A0A431VXY9_9BACI</name>
<evidence type="ECO:0000313" key="3">
    <source>
        <dbReference type="EMBL" id="RTR28104.1"/>
    </source>
</evidence>
<dbReference type="EMBL" id="RXNT01000016">
    <property type="protein sequence ID" value="RTR28104.1"/>
    <property type="molecule type" value="Genomic_DNA"/>
</dbReference>
<keyword evidence="1" id="KW-0732">Signal</keyword>
<dbReference type="CDD" id="cd00063">
    <property type="entry name" value="FN3"/>
    <property type="match status" value="1"/>
</dbReference>
<dbReference type="InterPro" id="IPR003961">
    <property type="entry name" value="FN3_dom"/>
</dbReference>
<accession>A0A431VXY9</accession>
<dbReference type="SUPFAM" id="SSF49899">
    <property type="entry name" value="Concanavalin A-like lectins/glucanases"/>
    <property type="match status" value="1"/>
</dbReference>
<dbReference type="InterPro" id="IPR027994">
    <property type="entry name" value="WxL_dom"/>
</dbReference>
<feature type="chain" id="PRO_5019118569" description="WxL domain-containing protein" evidence="1">
    <location>
        <begin position="26"/>
        <end position="727"/>
    </location>
</feature>